<accession>A0A6D2KTD5</accession>
<dbReference type="InterPro" id="IPR046960">
    <property type="entry name" value="PPR_At4g14850-like_plant"/>
</dbReference>
<proteinExistence type="predicted"/>
<comment type="caution">
    <text evidence="1">The sequence shown here is derived from an EMBL/GenBank/DDBJ whole genome shotgun (WGS) entry which is preliminary data.</text>
</comment>
<dbReference type="GO" id="GO:0003723">
    <property type="term" value="F:RNA binding"/>
    <property type="evidence" value="ECO:0007669"/>
    <property type="project" value="InterPro"/>
</dbReference>
<dbReference type="AlphaFoldDB" id="A0A6D2KTD5"/>
<dbReference type="PANTHER" id="PTHR24015:SF548">
    <property type="entry name" value="OS08G0340900 PROTEIN"/>
    <property type="match status" value="1"/>
</dbReference>
<gene>
    <name evidence="1" type="ORF">MERR_LOCUS42603</name>
</gene>
<dbReference type="EMBL" id="CACVBM020001607">
    <property type="protein sequence ID" value="CAA7055367.1"/>
    <property type="molecule type" value="Genomic_DNA"/>
</dbReference>
<dbReference type="Gene3D" id="1.25.40.10">
    <property type="entry name" value="Tetratricopeptide repeat domain"/>
    <property type="match status" value="1"/>
</dbReference>
<keyword evidence="2" id="KW-1185">Reference proteome</keyword>
<dbReference type="PANTHER" id="PTHR24015">
    <property type="entry name" value="OS07G0578800 PROTEIN-RELATED"/>
    <property type="match status" value="1"/>
</dbReference>
<evidence type="ECO:0008006" key="3">
    <source>
        <dbReference type="Google" id="ProtNLM"/>
    </source>
</evidence>
<dbReference type="GO" id="GO:0009451">
    <property type="term" value="P:RNA modification"/>
    <property type="evidence" value="ECO:0007669"/>
    <property type="project" value="InterPro"/>
</dbReference>
<sequence length="310" mass="34058">MIEGNFSCEAIFNLFRYSGNLNPNASYLSASSSIVKYRRVMGNIVANRSLFSSSYIGHYPRNEFTEDYLVEILEKKIELAESKGVGKAVIEGGIHATIVKMGLKSDRIKGKLIRFVGALGYTSAAETLFLECSTFAGVGVCNALIAALGIGGRGAEAINVLHHMPNKLVKTETTYWNVLVACSHSGEAKAANYILGKIYKKLSMEPAIHHVGTYIDALARKGELVHAVREVKCLLYTPNREIIVSILGRCQPTFFDEPEVAKAFAKYLESKGISYRIQKSLYRELGAIGVQWGSNVKILRQRRIGGSSPN</sequence>
<organism evidence="1 2">
    <name type="scientific">Microthlaspi erraticum</name>
    <dbReference type="NCBI Taxonomy" id="1685480"/>
    <lineage>
        <taxon>Eukaryota</taxon>
        <taxon>Viridiplantae</taxon>
        <taxon>Streptophyta</taxon>
        <taxon>Embryophyta</taxon>
        <taxon>Tracheophyta</taxon>
        <taxon>Spermatophyta</taxon>
        <taxon>Magnoliopsida</taxon>
        <taxon>eudicotyledons</taxon>
        <taxon>Gunneridae</taxon>
        <taxon>Pentapetalae</taxon>
        <taxon>rosids</taxon>
        <taxon>malvids</taxon>
        <taxon>Brassicales</taxon>
        <taxon>Brassicaceae</taxon>
        <taxon>Coluteocarpeae</taxon>
        <taxon>Microthlaspi</taxon>
    </lineage>
</organism>
<evidence type="ECO:0000313" key="2">
    <source>
        <dbReference type="Proteomes" id="UP000467841"/>
    </source>
</evidence>
<evidence type="ECO:0000313" key="1">
    <source>
        <dbReference type="EMBL" id="CAA7055367.1"/>
    </source>
</evidence>
<dbReference type="Proteomes" id="UP000467841">
    <property type="component" value="Unassembled WGS sequence"/>
</dbReference>
<protein>
    <recommendedName>
        <fullName evidence="3">Pentacotripeptide-repeat region of PRORP domain-containing protein</fullName>
    </recommendedName>
</protein>
<reference evidence="1" key="1">
    <citation type="submission" date="2020-01" db="EMBL/GenBank/DDBJ databases">
        <authorList>
            <person name="Mishra B."/>
        </authorList>
    </citation>
    <scope>NUCLEOTIDE SEQUENCE [LARGE SCALE GENOMIC DNA]</scope>
</reference>
<name>A0A6D2KTD5_9BRAS</name>
<dbReference type="OrthoDB" id="1115150at2759"/>
<dbReference type="InterPro" id="IPR011990">
    <property type="entry name" value="TPR-like_helical_dom_sf"/>
</dbReference>